<comment type="caution">
    <text evidence="2">The sequence shown here is derived from an EMBL/GenBank/DDBJ whole genome shotgun (WGS) entry which is preliminary data.</text>
</comment>
<evidence type="ECO:0000256" key="1">
    <source>
        <dbReference type="SAM" id="MobiDB-lite"/>
    </source>
</evidence>
<evidence type="ECO:0000313" key="2">
    <source>
        <dbReference type="EMBL" id="KAA8893793.1"/>
    </source>
</evidence>
<evidence type="ECO:0000313" key="3">
    <source>
        <dbReference type="Proteomes" id="UP000326924"/>
    </source>
</evidence>
<sequence length="193" mass="21836">MLEIDHISLQASHRRLLAKNEELHRSLRIVHEDLADIMMLLPRLLEFQLRPFGGYLTGNGKADSAKKWQWAADVGASIRGRGNMSAHSFEARTLAYALATNKNDPNTPILDAIFKSLFGKAAQDYWDSGRNQRVYPGRRGVQPPMVAAQAASPPGSRKRRRDEDDVETAGKRPRSRLFQGVKDAVRNQLHRRR</sequence>
<feature type="region of interest" description="Disordered" evidence="1">
    <location>
        <begin position="130"/>
        <end position="193"/>
    </location>
</feature>
<name>A0A5J5EF83_9PEZI</name>
<dbReference type="AlphaFoldDB" id="A0A5J5EF83"/>
<accession>A0A5J5EF83</accession>
<gene>
    <name evidence="2" type="ORF">FN846DRAFT_913643</name>
</gene>
<protein>
    <submittedName>
        <fullName evidence="2">Uncharacterized protein</fullName>
    </submittedName>
</protein>
<dbReference type="InParanoid" id="A0A5J5EF83"/>
<reference evidence="2 3" key="1">
    <citation type="submission" date="2019-09" db="EMBL/GenBank/DDBJ databases">
        <title>Draft genome of the ectomycorrhizal ascomycete Sphaerosporella brunnea.</title>
        <authorList>
            <consortium name="DOE Joint Genome Institute"/>
            <person name="Benucci G.M."/>
            <person name="Marozzi G."/>
            <person name="Antonielli L."/>
            <person name="Sanchez S."/>
            <person name="Marco P."/>
            <person name="Wang X."/>
            <person name="Falini L.B."/>
            <person name="Barry K."/>
            <person name="Haridas S."/>
            <person name="Lipzen A."/>
            <person name="Labutti K."/>
            <person name="Grigoriev I.V."/>
            <person name="Murat C."/>
            <person name="Martin F."/>
            <person name="Albertini E."/>
            <person name="Donnini D."/>
            <person name="Bonito G."/>
        </authorList>
    </citation>
    <scope>NUCLEOTIDE SEQUENCE [LARGE SCALE GENOMIC DNA]</scope>
    <source>
        <strain evidence="2 3">Sb_GMNB300</strain>
    </source>
</reference>
<keyword evidence="3" id="KW-1185">Reference proteome</keyword>
<organism evidence="2 3">
    <name type="scientific">Sphaerosporella brunnea</name>
    <dbReference type="NCBI Taxonomy" id="1250544"/>
    <lineage>
        <taxon>Eukaryota</taxon>
        <taxon>Fungi</taxon>
        <taxon>Dikarya</taxon>
        <taxon>Ascomycota</taxon>
        <taxon>Pezizomycotina</taxon>
        <taxon>Pezizomycetes</taxon>
        <taxon>Pezizales</taxon>
        <taxon>Pyronemataceae</taxon>
        <taxon>Sphaerosporella</taxon>
    </lineage>
</organism>
<dbReference type="EMBL" id="VXIS01000401">
    <property type="protein sequence ID" value="KAA8893793.1"/>
    <property type="molecule type" value="Genomic_DNA"/>
</dbReference>
<proteinExistence type="predicted"/>
<dbReference type="Proteomes" id="UP000326924">
    <property type="component" value="Unassembled WGS sequence"/>
</dbReference>